<dbReference type="EMBL" id="BGZK01000429">
    <property type="protein sequence ID" value="GBP43080.1"/>
    <property type="molecule type" value="Genomic_DNA"/>
</dbReference>
<evidence type="ECO:0000313" key="2">
    <source>
        <dbReference type="EMBL" id="GBP43080.1"/>
    </source>
</evidence>
<keyword evidence="3" id="KW-1185">Reference proteome</keyword>
<gene>
    <name evidence="2" type="ORF">EVAR_96342_1</name>
</gene>
<sequence length="124" mass="14390">MSHQIASLVSRRKKCMKFAVLRIWREPTNHINDCYFCVVDPRKRRIGKNVKKIKYPDLPSTTAPVPHSEHFPVPSRSKPKEQLPLSQMSSCSESSEFLLESVYVEPHLINSEEFNDLLRDLNLP</sequence>
<dbReference type="OrthoDB" id="8063408at2759"/>
<evidence type="ECO:0000313" key="3">
    <source>
        <dbReference type="Proteomes" id="UP000299102"/>
    </source>
</evidence>
<comment type="caution">
    <text evidence="2">The sequence shown here is derived from an EMBL/GenBank/DDBJ whole genome shotgun (WGS) entry which is preliminary data.</text>
</comment>
<feature type="region of interest" description="Disordered" evidence="1">
    <location>
        <begin position="57"/>
        <end position="88"/>
    </location>
</feature>
<accession>A0A4C1VWW3</accession>
<organism evidence="2 3">
    <name type="scientific">Eumeta variegata</name>
    <name type="common">Bagworm moth</name>
    <name type="synonym">Eumeta japonica</name>
    <dbReference type="NCBI Taxonomy" id="151549"/>
    <lineage>
        <taxon>Eukaryota</taxon>
        <taxon>Metazoa</taxon>
        <taxon>Ecdysozoa</taxon>
        <taxon>Arthropoda</taxon>
        <taxon>Hexapoda</taxon>
        <taxon>Insecta</taxon>
        <taxon>Pterygota</taxon>
        <taxon>Neoptera</taxon>
        <taxon>Endopterygota</taxon>
        <taxon>Lepidoptera</taxon>
        <taxon>Glossata</taxon>
        <taxon>Ditrysia</taxon>
        <taxon>Tineoidea</taxon>
        <taxon>Psychidae</taxon>
        <taxon>Oiketicinae</taxon>
        <taxon>Eumeta</taxon>
    </lineage>
</organism>
<reference evidence="2 3" key="1">
    <citation type="journal article" date="2019" name="Commun. Biol.">
        <title>The bagworm genome reveals a unique fibroin gene that provides high tensile strength.</title>
        <authorList>
            <person name="Kono N."/>
            <person name="Nakamura H."/>
            <person name="Ohtoshi R."/>
            <person name="Tomita M."/>
            <person name="Numata K."/>
            <person name="Arakawa K."/>
        </authorList>
    </citation>
    <scope>NUCLEOTIDE SEQUENCE [LARGE SCALE GENOMIC DNA]</scope>
</reference>
<evidence type="ECO:0000256" key="1">
    <source>
        <dbReference type="SAM" id="MobiDB-lite"/>
    </source>
</evidence>
<proteinExistence type="predicted"/>
<protein>
    <submittedName>
        <fullName evidence="2">Uncharacterized protein</fullName>
    </submittedName>
</protein>
<dbReference type="AlphaFoldDB" id="A0A4C1VWW3"/>
<name>A0A4C1VWW3_EUMVA</name>
<dbReference type="Proteomes" id="UP000299102">
    <property type="component" value="Unassembled WGS sequence"/>
</dbReference>